<feature type="compositionally biased region" description="Basic and acidic residues" evidence="1">
    <location>
        <begin position="125"/>
        <end position="137"/>
    </location>
</feature>
<evidence type="ECO:0000313" key="2">
    <source>
        <dbReference type="EMBL" id="MVA56174.1"/>
    </source>
</evidence>
<accession>A0A6I4G7A0</accession>
<proteinExistence type="predicted"/>
<protein>
    <submittedName>
        <fullName evidence="2">Uncharacterized protein</fullName>
    </submittedName>
</protein>
<organism evidence="2 3">
    <name type="scientific">Agrobacterium vitis</name>
    <name type="common">Rhizobium vitis</name>
    <dbReference type="NCBI Taxonomy" id="373"/>
    <lineage>
        <taxon>Bacteria</taxon>
        <taxon>Pseudomonadati</taxon>
        <taxon>Pseudomonadota</taxon>
        <taxon>Alphaproteobacteria</taxon>
        <taxon>Hyphomicrobiales</taxon>
        <taxon>Rhizobiaceae</taxon>
        <taxon>Rhizobium/Agrobacterium group</taxon>
        <taxon>Agrobacterium</taxon>
    </lineage>
</organism>
<dbReference type="EMBL" id="WPHU01000003">
    <property type="protein sequence ID" value="MVA56174.1"/>
    <property type="molecule type" value="Genomic_DNA"/>
</dbReference>
<comment type="caution">
    <text evidence="2">The sequence shown here is derived from an EMBL/GenBank/DDBJ whole genome shotgun (WGS) entry which is preliminary data.</text>
</comment>
<dbReference type="RefSeq" id="WP_156542967.1">
    <property type="nucleotide sequence ID" value="NZ_WPHS01000010.1"/>
</dbReference>
<evidence type="ECO:0000313" key="3">
    <source>
        <dbReference type="Proteomes" id="UP000440716"/>
    </source>
</evidence>
<name>A0A6I4G7A0_AGRVI</name>
<evidence type="ECO:0000256" key="1">
    <source>
        <dbReference type="SAM" id="MobiDB-lite"/>
    </source>
</evidence>
<gene>
    <name evidence="2" type="ORF">GOZ88_08610</name>
</gene>
<sequence length="147" mass="16705">MPRRKQFKAIGHDILQTFASRYNDLNGYWALGQYVAFLHGLGKHHIEFDLERGTVVPDNVDFTLSAIYYRGAIHRMMAANAMPRTWLAGATIRVSIMGSTTASCEIEIVSDLGKTYRSDYSVTARPHDPDREHRRIDMFGPSNQMGR</sequence>
<dbReference type="Proteomes" id="UP000440716">
    <property type="component" value="Unassembled WGS sequence"/>
</dbReference>
<dbReference type="AlphaFoldDB" id="A0A6I4G7A0"/>
<feature type="region of interest" description="Disordered" evidence="1">
    <location>
        <begin position="122"/>
        <end position="147"/>
    </location>
</feature>
<reference evidence="2 3" key="1">
    <citation type="submission" date="2019-12" db="EMBL/GenBank/DDBJ databases">
        <title>Whole-genome sequencing of Allorhizobium vitis.</title>
        <authorList>
            <person name="Gan H.M."/>
            <person name="Szegedi E."/>
            <person name="Burr T."/>
            <person name="Savka M.A."/>
        </authorList>
    </citation>
    <scope>NUCLEOTIDE SEQUENCE [LARGE SCALE GENOMIC DNA]</scope>
    <source>
        <strain evidence="2 3">CG415</strain>
    </source>
</reference>